<dbReference type="Gene3D" id="3.40.50.410">
    <property type="entry name" value="von Willebrand factor, type A domain"/>
    <property type="match status" value="1"/>
</dbReference>
<dbReference type="STRING" id="5762.D2V5D8"/>
<protein>
    <submittedName>
        <fullName evidence="4">von Willebrand factor type A domain-containing protein</fullName>
    </submittedName>
</protein>
<feature type="signal peptide" evidence="2">
    <location>
        <begin position="1"/>
        <end position="26"/>
    </location>
</feature>
<evidence type="ECO:0000313" key="4">
    <source>
        <dbReference type="EMBL" id="EFC47935.1"/>
    </source>
</evidence>
<evidence type="ECO:0000256" key="2">
    <source>
        <dbReference type="SAM" id="SignalP"/>
    </source>
</evidence>
<dbReference type="VEuPathDB" id="AmoebaDB:NAEGRDRAFT_78562"/>
<dbReference type="OMA" id="INQTHAR"/>
<dbReference type="InterPro" id="IPR036465">
    <property type="entry name" value="vWFA_dom_sf"/>
</dbReference>
<evidence type="ECO:0000256" key="1">
    <source>
        <dbReference type="SAM" id="Coils"/>
    </source>
</evidence>
<dbReference type="KEGG" id="ngr:NAEGRDRAFT_78562"/>
<dbReference type="Pfam" id="PF13768">
    <property type="entry name" value="VWA_3"/>
    <property type="match status" value="1"/>
</dbReference>
<proteinExistence type="predicted"/>
<dbReference type="GeneID" id="8861495"/>
<dbReference type="RefSeq" id="XP_002680679.1">
    <property type="nucleotide sequence ID" value="XM_002680633.1"/>
</dbReference>
<dbReference type="InterPro" id="IPR028011">
    <property type="entry name" value="DUF4476"/>
</dbReference>
<dbReference type="PROSITE" id="PS50234">
    <property type="entry name" value="VWFA"/>
    <property type="match status" value="1"/>
</dbReference>
<reference evidence="4 5" key="1">
    <citation type="journal article" date="2010" name="Cell">
        <title>The genome of Naegleria gruberi illuminates early eukaryotic versatility.</title>
        <authorList>
            <person name="Fritz-Laylin L.K."/>
            <person name="Prochnik S.E."/>
            <person name="Ginger M.L."/>
            <person name="Dacks J.B."/>
            <person name="Carpenter M.L."/>
            <person name="Field M.C."/>
            <person name="Kuo A."/>
            <person name="Paredez A."/>
            <person name="Chapman J."/>
            <person name="Pham J."/>
            <person name="Shu S."/>
            <person name="Neupane R."/>
            <person name="Cipriano M."/>
            <person name="Mancuso J."/>
            <person name="Tu H."/>
            <person name="Salamov A."/>
            <person name="Lindquist E."/>
            <person name="Shapiro H."/>
            <person name="Lucas S."/>
            <person name="Grigoriev I.V."/>
            <person name="Cande W.Z."/>
            <person name="Fulton C."/>
            <person name="Rokhsar D.S."/>
            <person name="Dawson S.C."/>
        </authorList>
    </citation>
    <scope>NUCLEOTIDE SEQUENCE [LARGE SCALE GENOMIC DNA]</scope>
    <source>
        <strain evidence="4 5">NEG-M</strain>
    </source>
</reference>
<evidence type="ECO:0000259" key="3">
    <source>
        <dbReference type="PROSITE" id="PS50234"/>
    </source>
</evidence>
<dbReference type="InterPro" id="IPR002035">
    <property type="entry name" value="VWF_A"/>
</dbReference>
<dbReference type="InParanoid" id="D2V5D8"/>
<keyword evidence="5" id="KW-1185">Reference proteome</keyword>
<dbReference type="PANTHER" id="PTHR46785">
    <property type="entry name" value="VON WILLEBRAND FACTOR A DOMAIN-CONTAINING PROTEIN 3B"/>
    <property type="match status" value="1"/>
</dbReference>
<gene>
    <name evidence="4" type="ORF">NAEGRDRAFT_78562</name>
</gene>
<dbReference type="eggNOG" id="ENOG502QTDG">
    <property type="taxonomic scope" value="Eukaryota"/>
</dbReference>
<dbReference type="Pfam" id="PF14771">
    <property type="entry name" value="DUF4476"/>
    <property type="match status" value="1"/>
</dbReference>
<keyword evidence="2" id="KW-0732">Signal</keyword>
<dbReference type="SUPFAM" id="SSF53300">
    <property type="entry name" value="vWA-like"/>
    <property type="match status" value="1"/>
</dbReference>
<dbReference type="Proteomes" id="UP000006671">
    <property type="component" value="Unassembled WGS sequence"/>
</dbReference>
<dbReference type="PROSITE" id="PS51257">
    <property type="entry name" value="PROKAR_LIPOPROTEIN"/>
    <property type="match status" value="1"/>
</dbReference>
<dbReference type="EMBL" id="GG738852">
    <property type="protein sequence ID" value="EFC47935.1"/>
    <property type="molecule type" value="Genomic_DNA"/>
</dbReference>
<evidence type="ECO:0000313" key="5">
    <source>
        <dbReference type="Proteomes" id="UP000006671"/>
    </source>
</evidence>
<name>D2V5D8_NAEGR</name>
<dbReference type="PANTHER" id="PTHR46785:SF1">
    <property type="entry name" value="VON WILLEBRAND FACTOR A DOMAIN-CONTAINING PROTEIN 3B"/>
    <property type="match status" value="1"/>
</dbReference>
<dbReference type="OrthoDB" id="299997at2759"/>
<organism evidence="5">
    <name type="scientific">Naegleria gruberi</name>
    <name type="common">Amoeba</name>
    <dbReference type="NCBI Taxonomy" id="5762"/>
    <lineage>
        <taxon>Eukaryota</taxon>
        <taxon>Discoba</taxon>
        <taxon>Heterolobosea</taxon>
        <taxon>Tetramitia</taxon>
        <taxon>Eutetramitia</taxon>
        <taxon>Vahlkampfiidae</taxon>
        <taxon>Naegleria</taxon>
    </lineage>
</organism>
<keyword evidence="1" id="KW-0175">Coiled coil</keyword>
<feature type="coiled-coil region" evidence="1">
    <location>
        <begin position="45"/>
        <end position="72"/>
    </location>
</feature>
<accession>D2V5D8</accession>
<feature type="chain" id="PRO_5003037269" evidence="2">
    <location>
        <begin position="27"/>
        <end position="417"/>
    </location>
</feature>
<feature type="domain" description="VWFA" evidence="3">
    <location>
        <begin position="229"/>
        <end position="414"/>
    </location>
</feature>
<sequence>MNSRFLLTIVLLSVFLLACGINQTHARKLPRDSLVYYEKVGNQHRDSVIQRLRQLFKELSDQQQQIELLADSQSDDDFPCPSPYVRKDEDVNGFVAKLQSIKCLDDKLVEFDTYIKSSAILFTVSQSMKIIEQFSKILFVKKHVTTQLISRLSTLTGSEAVTLLKTASDSTLERLKLLDNVKTNIIDIQTSKATIVSSLFDAETKTKATESLDQVKYHDCVFGSISGDNILFTIDTSPSMDYKIAPDSKFSRLDFVKKHFELVLRKLTPNQKFNIDLFNKDAKLLYSEFIQATPENIEKAVQYVKNSIQTSSYTNLEAAMRSSFSAFQSKDSGSKVVYLLSDGVPTAGEQNPQALIRIIDQLSHYSNVKVNSISFNMGNEYNNKQYQETDLDKNNAALILSKVAEVTGGVFKRIQQL</sequence>
<dbReference type="AlphaFoldDB" id="D2V5D8"/>